<organism evidence="2">
    <name type="scientific">Tetraodon nigroviridis</name>
    <name type="common">Spotted green pufferfish</name>
    <name type="synonym">Chelonodon nigroviridis</name>
    <dbReference type="NCBI Taxonomy" id="99883"/>
    <lineage>
        <taxon>Eukaryota</taxon>
        <taxon>Metazoa</taxon>
        <taxon>Chordata</taxon>
        <taxon>Craniata</taxon>
        <taxon>Vertebrata</taxon>
        <taxon>Euteleostomi</taxon>
        <taxon>Actinopterygii</taxon>
        <taxon>Neopterygii</taxon>
        <taxon>Teleostei</taxon>
        <taxon>Neoteleostei</taxon>
        <taxon>Acanthomorphata</taxon>
        <taxon>Eupercaria</taxon>
        <taxon>Tetraodontiformes</taxon>
        <taxon>Tetradontoidea</taxon>
        <taxon>Tetraodontidae</taxon>
        <taxon>Tetraodon</taxon>
    </lineage>
</organism>
<accession>Q4T3Z9</accession>
<name>Q4T3Z9_TETNG</name>
<protein>
    <submittedName>
        <fullName evidence="2">(spotted green pufferfish) hypothetical protein</fullName>
    </submittedName>
</protein>
<reference evidence="2" key="2">
    <citation type="submission" date="2004-02" db="EMBL/GenBank/DDBJ databases">
        <authorList>
            <consortium name="Genoscope"/>
            <consortium name="Whitehead Institute Centre for Genome Research"/>
        </authorList>
    </citation>
    <scope>NUCLEOTIDE SEQUENCE</scope>
</reference>
<proteinExistence type="predicted"/>
<evidence type="ECO:0000256" key="1">
    <source>
        <dbReference type="SAM" id="MobiDB-lite"/>
    </source>
</evidence>
<reference evidence="2" key="1">
    <citation type="journal article" date="2004" name="Nature">
        <title>Genome duplication in the teleost fish Tetraodon nigroviridis reveals the early vertebrate proto-karyotype.</title>
        <authorList>
            <person name="Jaillon O."/>
            <person name="Aury J.-M."/>
            <person name="Brunet F."/>
            <person name="Petit J.-L."/>
            <person name="Stange-Thomann N."/>
            <person name="Mauceli E."/>
            <person name="Bouneau L."/>
            <person name="Fischer C."/>
            <person name="Ozouf-Costaz C."/>
            <person name="Bernot A."/>
            <person name="Nicaud S."/>
            <person name="Jaffe D."/>
            <person name="Fisher S."/>
            <person name="Lutfalla G."/>
            <person name="Dossat C."/>
            <person name="Segurens B."/>
            <person name="Dasilva C."/>
            <person name="Salanoubat M."/>
            <person name="Levy M."/>
            <person name="Boudet N."/>
            <person name="Castellano S."/>
            <person name="Anthouard V."/>
            <person name="Jubin C."/>
            <person name="Castelli V."/>
            <person name="Katinka M."/>
            <person name="Vacherie B."/>
            <person name="Biemont C."/>
            <person name="Skalli Z."/>
            <person name="Cattolico L."/>
            <person name="Poulain J."/>
            <person name="De Berardinis V."/>
            <person name="Cruaud C."/>
            <person name="Duprat S."/>
            <person name="Brottier P."/>
            <person name="Coutanceau J.-P."/>
            <person name="Gouzy J."/>
            <person name="Parra G."/>
            <person name="Lardier G."/>
            <person name="Chapple C."/>
            <person name="McKernan K.J."/>
            <person name="McEwan P."/>
            <person name="Bosak S."/>
            <person name="Kellis M."/>
            <person name="Volff J.-N."/>
            <person name="Guigo R."/>
            <person name="Zody M.C."/>
            <person name="Mesirov J."/>
            <person name="Lindblad-Toh K."/>
            <person name="Birren B."/>
            <person name="Nusbaum C."/>
            <person name="Kahn D."/>
            <person name="Robinson-Rechavi M."/>
            <person name="Laudet V."/>
            <person name="Schachter V."/>
            <person name="Quetier F."/>
            <person name="Saurin W."/>
            <person name="Scarpelli C."/>
            <person name="Wincker P."/>
            <person name="Lander E.S."/>
            <person name="Weissenbach J."/>
            <person name="Roest Crollius H."/>
        </authorList>
    </citation>
    <scope>NUCLEOTIDE SEQUENCE [LARGE SCALE GENOMIC DNA]</scope>
</reference>
<feature type="non-terminal residue" evidence="2">
    <location>
        <position position="1"/>
    </location>
</feature>
<dbReference type="EMBL" id="CAAE01009866">
    <property type="protein sequence ID" value="CAF92383.1"/>
    <property type="molecule type" value="Genomic_DNA"/>
</dbReference>
<feature type="non-terminal residue" evidence="2">
    <location>
        <position position="55"/>
    </location>
</feature>
<dbReference type="OrthoDB" id="2143914at2759"/>
<feature type="region of interest" description="Disordered" evidence="1">
    <location>
        <begin position="31"/>
        <end position="55"/>
    </location>
</feature>
<comment type="caution">
    <text evidence="2">The sequence shown here is derived from an EMBL/GenBank/DDBJ whole genome shotgun (WGS) entry which is preliminary data.</text>
</comment>
<sequence>LVAERFSSNPAYQLLRARFLSCFTLPALLASIQPPPERTAPRKTSQQEQEEEEEE</sequence>
<dbReference type="AlphaFoldDB" id="Q4T3Z9"/>
<evidence type="ECO:0000313" key="2">
    <source>
        <dbReference type="EMBL" id="CAF92383.1"/>
    </source>
</evidence>
<gene>
    <name evidence="2" type="ORF">GSTENG00007559001</name>
</gene>
<dbReference type="KEGG" id="tng:GSTEN00007559G001"/>